<protein>
    <submittedName>
        <fullName evidence="10">Uncharacterized protein</fullName>
    </submittedName>
</protein>
<name>A0ABP0DEE7_9PEZI</name>
<evidence type="ECO:0000313" key="11">
    <source>
        <dbReference type="Proteomes" id="UP001642502"/>
    </source>
</evidence>
<evidence type="ECO:0000256" key="7">
    <source>
        <dbReference type="ARBA" id="ARBA00023163"/>
    </source>
</evidence>
<evidence type="ECO:0000256" key="2">
    <source>
        <dbReference type="ARBA" id="ARBA00004496"/>
    </source>
</evidence>
<keyword evidence="5" id="KW-0678">Repressor</keyword>
<feature type="compositionally biased region" description="Polar residues" evidence="9">
    <location>
        <begin position="141"/>
        <end position="163"/>
    </location>
</feature>
<keyword evidence="4" id="KW-0963">Cytoplasm</keyword>
<reference evidence="10 11" key="1">
    <citation type="submission" date="2024-01" db="EMBL/GenBank/DDBJ databases">
        <authorList>
            <person name="Allen C."/>
            <person name="Tagirdzhanova G."/>
        </authorList>
    </citation>
    <scope>NUCLEOTIDE SEQUENCE [LARGE SCALE GENOMIC DNA]</scope>
    <source>
        <strain evidence="10 11">CBS 119000</strain>
    </source>
</reference>
<feature type="compositionally biased region" description="Acidic residues" evidence="9">
    <location>
        <begin position="237"/>
        <end position="246"/>
    </location>
</feature>
<evidence type="ECO:0000256" key="6">
    <source>
        <dbReference type="ARBA" id="ARBA00023015"/>
    </source>
</evidence>
<sequence>MQPAIELGRTVTSSPSPSPKTAAADLSVSAHATQMCNKTEPGVEASHVTNASSGVVTPERSRQKAEILKLRLGLARYKVRTGQIDVPLEHLRIVPAAYDLQRRQQLQPQALASASRAVLQKWSAGDCARQHSEQADAGSPSKATQQSQTPRHWYLSCSSSPSTGDAEAAYSQSQGRGCDQDNGAARSSSDEKGEMEDDEDRLDPQSLPRQPQHELDAVDVIEDSDVSHDASGRKDNDGEETDDDSDLPQLPQIRQLSPIKKAFDGKQTLLGTPRGNSTGKHLDHLTSSAMRGSAINGLLSLARS</sequence>
<keyword evidence="11" id="KW-1185">Reference proteome</keyword>
<comment type="caution">
    <text evidence="10">The sequence shown here is derived from an EMBL/GenBank/DDBJ whole genome shotgun (WGS) entry which is preliminary data.</text>
</comment>
<evidence type="ECO:0000256" key="4">
    <source>
        <dbReference type="ARBA" id="ARBA00022490"/>
    </source>
</evidence>
<evidence type="ECO:0000256" key="9">
    <source>
        <dbReference type="SAM" id="MobiDB-lite"/>
    </source>
</evidence>
<evidence type="ECO:0000256" key="3">
    <source>
        <dbReference type="ARBA" id="ARBA00006922"/>
    </source>
</evidence>
<feature type="compositionally biased region" description="Basic and acidic residues" evidence="9">
    <location>
        <begin position="225"/>
        <end position="236"/>
    </location>
</feature>
<dbReference type="Pfam" id="PF08528">
    <property type="entry name" value="Whi5"/>
    <property type="match status" value="1"/>
</dbReference>
<accession>A0ABP0DEE7</accession>
<feature type="compositionally biased region" description="Polar residues" evidence="9">
    <location>
        <begin position="274"/>
        <end position="284"/>
    </location>
</feature>
<keyword evidence="6" id="KW-0805">Transcription regulation</keyword>
<dbReference type="Proteomes" id="UP001642502">
    <property type="component" value="Unassembled WGS sequence"/>
</dbReference>
<proteinExistence type="inferred from homology"/>
<gene>
    <name evidence="10" type="ORF">SEPCBS119000_002119</name>
</gene>
<evidence type="ECO:0000256" key="1">
    <source>
        <dbReference type="ARBA" id="ARBA00004123"/>
    </source>
</evidence>
<organism evidence="10 11">
    <name type="scientific">Sporothrix epigloea</name>
    <dbReference type="NCBI Taxonomy" id="1892477"/>
    <lineage>
        <taxon>Eukaryota</taxon>
        <taxon>Fungi</taxon>
        <taxon>Dikarya</taxon>
        <taxon>Ascomycota</taxon>
        <taxon>Pezizomycotina</taxon>
        <taxon>Sordariomycetes</taxon>
        <taxon>Sordariomycetidae</taxon>
        <taxon>Ophiostomatales</taxon>
        <taxon>Ophiostomataceae</taxon>
        <taxon>Sporothrix</taxon>
    </lineage>
</organism>
<keyword evidence="7" id="KW-0804">Transcription</keyword>
<keyword evidence="8" id="KW-0539">Nucleus</keyword>
<comment type="similarity">
    <text evidence="3">Belongs to the WHI5/NRM1 family.</text>
</comment>
<evidence type="ECO:0000256" key="8">
    <source>
        <dbReference type="ARBA" id="ARBA00023242"/>
    </source>
</evidence>
<dbReference type="InterPro" id="IPR013734">
    <property type="entry name" value="TF_Nrm1/Whi5"/>
</dbReference>
<feature type="region of interest" description="Disordered" evidence="9">
    <location>
        <begin position="129"/>
        <end position="284"/>
    </location>
</feature>
<evidence type="ECO:0000313" key="10">
    <source>
        <dbReference type="EMBL" id="CAK7266613.1"/>
    </source>
</evidence>
<comment type="subcellular location">
    <subcellularLocation>
        <location evidence="2">Cytoplasm</location>
    </subcellularLocation>
    <subcellularLocation>
        <location evidence="1">Nucleus</location>
    </subcellularLocation>
</comment>
<dbReference type="EMBL" id="CAWUON010000020">
    <property type="protein sequence ID" value="CAK7266613.1"/>
    <property type="molecule type" value="Genomic_DNA"/>
</dbReference>
<feature type="region of interest" description="Disordered" evidence="9">
    <location>
        <begin position="1"/>
        <end position="27"/>
    </location>
</feature>
<evidence type="ECO:0000256" key="5">
    <source>
        <dbReference type="ARBA" id="ARBA00022491"/>
    </source>
</evidence>